<dbReference type="NCBIfam" id="NF008387">
    <property type="entry name" value="PRK11183.1"/>
    <property type="match status" value="1"/>
</dbReference>
<evidence type="ECO:0000256" key="7">
    <source>
        <dbReference type="PIRSR" id="PIRSR000101-1"/>
    </source>
</evidence>
<dbReference type="GO" id="GO:0048038">
    <property type="term" value="F:quinone binding"/>
    <property type="evidence" value="ECO:0007669"/>
    <property type="project" value="UniProtKB-KW"/>
</dbReference>
<keyword evidence="10" id="KW-1185">Reference proteome</keyword>
<feature type="binding site" evidence="5 7">
    <location>
        <position position="162"/>
    </location>
    <ligand>
        <name>FAD</name>
        <dbReference type="ChEBI" id="CHEBI:57692"/>
    </ligand>
</feature>
<comment type="catalytic activity">
    <reaction evidence="5 6">
        <text>(R)-lactate + a quinone = a quinol + pyruvate</text>
        <dbReference type="Rhea" id="RHEA:51468"/>
        <dbReference type="ChEBI" id="CHEBI:15361"/>
        <dbReference type="ChEBI" id="CHEBI:16004"/>
        <dbReference type="ChEBI" id="CHEBI:24646"/>
        <dbReference type="ChEBI" id="CHEBI:132124"/>
        <dbReference type="EC" id="1.1.5.12"/>
    </reaction>
</comment>
<dbReference type="InterPro" id="IPR016164">
    <property type="entry name" value="FAD-linked_Oxase-like_C"/>
</dbReference>
<dbReference type="InterPro" id="IPR016173">
    <property type="entry name" value="D-lactate_DH_C-sub2"/>
</dbReference>
<keyword evidence="2 5" id="KW-0285">Flavoprotein</keyword>
<evidence type="ECO:0000256" key="4">
    <source>
        <dbReference type="ARBA" id="ARBA00023002"/>
    </source>
</evidence>
<feature type="binding site" evidence="5 7">
    <location>
        <begin position="78"/>
        <end position="82"/>
    </location>
    <ligand>
        <name>FAD</name>
        <dbReference type="ChEBI" id="CHEBI:57692"/>
    </ligand>
</feature>
<proteinExistence type="inferred from homology"/>
<evidence type="ECO:0000313" key="9">
    <source>
        <dbReference type="EMBL" id="QEI08825.1"/>
    </source>
</evidence>
<dbReference type="InterPro" id="IPR051264">
    <property type="entry name" value="FAD-oxidored/transferase_4"/>
</dbReference>
<evidence type="ECO:0000313" key="10">
    <source>
        <dbReference type="Proteomes" id="UP000325161"/>
    </source>
</evidence>
<dbReference type="PROSITE" id="PS51387">
    <property type="entry name" value="FAD_PCMH"/>
    <property type="match status" value="1"/>
</dbReference>
<keyword evidence="3 5" id="KW-0274">FAD</keyword>
<feature type="binding site" evidence="5 7">
    <location>
        <position position="264"/>
    </location>
    <ligand>
        <name>FAD</name>
        <dbReference type="ChEBI" id="CHEBI:57692"/>
    </ligand>
</feature>
<dbReference type="PIRSF" id="PIRSF000101">
    <property type="entry name" value="D-lactate_dh"/>
    <property type="match status" value="1"/>
</dbReference>
<dbReference type="InterPro" id="IPR006094">
    <property type="entry name" value="Oxid_FAD_bind_N"/>
</dbReference>
<comment type="cofactor">
    <cofactor evidence="1 5 6 7">
        <name>FAD</name>
        <dbReference type="ChEBI" id="CHEBI:57692"/>
    </cofactor>
</comment>
<keyword evidence="4 5" id="KW-0560">Oxidoreductase</keyword>
<comment type="similarity">
    <text evidence="5">Belongs to the quinone-dependent D-lactate dehydrogenase family.</text>
</comment>
<dbReference type="Gene3D" id="3.30.465.10">
    <property type="match status" value="1"/>
</dbReference>
<dbReference type="InterPro" id="IPR016169">
    <property type="entry name" value="FAD-bd_PCMH_sub2"/>
</dbReference>
<dbReference type="OrthoDB" id="9772552at2"/>
<dbReference type="GO" id="GO:0055085">
    <property type="term" value="P:transmembrane transport"/>
    <property type="evidence" value="ECO:0007669"/>
    <property type="project" value="InterPro"/>
</dbReference>
<dbReference type="PANTHER" id="PTHR43716">
    <property type="entry name" value="D-2-HYDROXYGLUTARATE DEHYDROGENASE, MITOCHONDRIAL"/>
    <property type="match status" value="1"/>
</dbReference>
<dbReference type="HAMAP" id="MF_02092">
    <property type="entry name" value="DLDH_Dld"/>
    <property type="match status" value="1"/>
</dbReference>
<dbReference type="Pfam" id="PF09330">
    <property type="entry name" value="Lact-deh-memb"/>
    <property type="match status" value="1"/>
</dbReference>
<dbReference type="GO" id="GO:0031234">
    <property type="term" value="C:extrinsic component of cytoplasmic side of plasma membrane"/>
    <property type="evidence" value="ECO:0007669"/>
    <property type="project" value="UniProtKB-UniRule"/>
</dbReference>
<dbReference type="InterPro" id="IPR036318">
    <property type="entry name" value="FAD-bd_PCMH-like_sf"/>
</dbReference>
<dbReference type="GO" id="GO:0102029">
    <property type="term" value="F:D-lactate dehydrogenase (quinone) activity"/>
    <property type="evidence" value="ECO:0007669"/>
    <property type="project" value="UniProtKB-EC"/>
</dbReference>
<dbReference type="GO" id="GO:0022904">
    <property type="term" value="P:respiratory electron transport chain"/>
    <property type="evidence" value="ECO:0007669"/>
    <property type="project" value="InterPro"/>
</dbReference>
<name>A0A5C0B3G1_9BURK</name>
<dbReference type="KEGG" id="pacr:FXN63_25460"/>
<evidence type="ECO:0000256" key="1">
    <source>
        <dbReference type="ARBA" id="ARBA00001974"/>
    </source>
</evidence>
<evidence type="ECO:0000259" key="8">
    <source>
        <dbReference type="PROSITE" id="PS51387"/>
    </source>
</evidence>
<protein>
    <recommendedName>
        <fullName evidence="5">Quinone-dependent D-lactate dehydrogenase</fullName>
        <ecNumber evidence="5">1.1.5.12</ecNumber>
    </recommendedName>
    <alternativeName>
        <fullName evidence="5">D-lactate dehydrogenase</fullName>
        <shortName evidence="5">D-LDH</shortName>
    </alternativeName>
</protein>
<keyword evidence="5" id="KW-1003">Cell membrane</keyword>
<accession>A0A5C0B3G1</accession>
<dbReference type="Proteomes" id="UP000325161">
    <property type="component" value="Chromosome"/>
</dbReference>
<dbReference type="GO" id="GO:0004458">
    <property type="term" value="F:D-lactate dehydrogenase (cytochrome) activity"/>
    <property type="evidence" value="ECO:0007669"/>
    <property type="project" value="UniProtKB-UniRule"/>
</dbReference>
<evidence type="ECO:0000256" key="5">
    <source>
        <dbReference type="HAMAP-Rule" id="MF_02092"/>
    </source>
</evidence>
<feature type="binding site" evidence="5 7">
    <location>
        <begin position="86"/>
        <end position="87"/>
    </location>
    <ligand>
        <name>FAD</name>
        <dbReference type="ChEBI" id="CHEBI:57692"/>
    </ligand>
</feature>
<feature type="binding site" evidence="5 7">
    <location>
        <position position="145"/>
    </location>
    <ligand>
        <name>FAD</name>
        <dbReference type="ChEBI" id="CHEBI:57692"/>
    </ligand>
</feature>
<dbReference type="Gene3D" id="3.30.1370.20">
    <property type="entry name" value="D-lactate dehydrogenase, cap domain, subdomain 2"/>
    <property type="match status" value="1"/>
</dbReference>
<dbReference type="EMBL" id="CP043046">
    <property type="protein sequence ID" value="QEI08825.1"/>
    <property type="molecule type" value="Genomic_DNA"/>
</dbReference>
<dbReference type="GO" id="GO:0071949">
    <property type="term" value="F:FAD binding"/>
    <property type="evidence" value="ECO:0007669"/>
    <property type="project" value="InterPro"/>
</dbReference>
<dbReference type="EC" id="1.1.5.12" evidence="5"/>
<dbReference type="SUPFAM" id="SSF55103">
    <property type="entry name" value="FAD-linked oxidases, C-terminal domain"/>
    <property type="match status" value="1"/>
</dbReference>
<dbReference type="RefSeq" id="WP_148818335.1">
    <property type="nucleotide sequence ID" value="NZ_CP043046.1"/>
</dbReference>
<dbReference type="Gene3D" id="3.30.70.610">
    <property type="entry name" value="D-lactate dehydrogenase, cap domain, subdomain 1"/>
    <property type="match status" value="2"/>
</dbReference>
<dbReference type="InterPro" id="IPR016167">
    <property type="entry name" value="FAD-bd_PCMH_sub1"/>
</dbReference>
<feature type="binding site" evidence="5 7">
    <location>
        <position position="152"/>
    </location>
    <ligand>
        <name>FAD</name>
        <dbReference type="ChEBI" id="CHEBI:57692"/>
    </ligand>
</feature>
<keyword evidence="5" id="KW-0997">Cell inner membrane</keyword>
<keyword evidence="5 6" id="KW-0874">Quinone</keyword>
<evidence type="ECO:0000256" key="3">
    <source>
        <dbReference type="ARBA" id="ARBA00022827"/>
    </source>
</evidence>
<keyword evidence="5" id="KW-0472">Membrane</keyword>
<dbReference type="InterPro" id="IPR015409">
    <property type="entry name" value="Lactate_DH_C"/>
</dbReference>
<feature type="binding site" evidence="7">
    <location>
        <position position="259"/>
    </location>
    <ligand>
        <name>FAD</name>
        <dbReference type="ChEBI" id="CHEBI:57692"/>
    </ligand>
</feature>
<dbReference type="Gene3D" id="3.30.43.10">
    <property type="entry name" value="Uridine Diphospho-n-acetylenolpyruvylglucosamine Reductase, domain 2"/>
    <property type="match status" value="1"/>
</dbReference>
<sequence>MLQQTKSPVSEQALLDSLRAIVGVQAVATGRRKTQRYVKGFREGGGDAQAVVFPSTLLQLWQVLQACVAADRVVIMQAANTGLTGGSTPTAEGYDRAAVVINTLRMNTIRLLDGGKQIVSFPGGTLYQLERLLKPLGREPHSVIGSSCIGASIVGGVCNNSGGSLVHRGPAYTELALYAQIDAAGNLKLVNHLGIDLGTTPEEILTNLENGTYTDADVRHDERRASGADYTDRMRDVDADTPARYNADPSKLYEASGCAGKLAVFAVRLDTFGAETKTQVYYIGTNDTAVLTELRRRLLGSGGHLPIAGEYMHRDIYDVSAVYGKDTFWLIKKYGTQVMPGFFALKSRVDATLANWSWAPRNLSDRIAQFFSKLLPKQLPDRLNEYRDRYEHHLMLKMAGPGISEAEALLTEMFADSTQGGWFTCTPEEGSKAFLHRFAAAGAAIRYQAVHSDEVEDILALDIALKRSERQWFETLPPEVESQLVSKLYYGHFLCHVFHQDYIVKKGADAKALKVKMLEILDSKGAEYPAEHNVGHLYYAKPALAAFYREVDPTNTLNPGLGKLPRGKFYAEEV</sequence>
<reference evidence="9 10" key="1">
    <citation type="submission" date="2019-08" db="EMBL/GenBank/DDBJ databases">
        <title>Amphibian skin-associated Pigmentiphaga: genome sequence and occurrence across geography and hosts.</title>
        <authorList>
            <person name="Bletz M.C."/>
            <person name="Bunk B."/>
            <person name="Sproeer C."/>
            <person name="Biwer P."/>
            <person name="Reiter S."/>
            <person name="Rabemananjara F.C.E."/>
            <person name="Schulz S."/>
            <person name="Overmann J."/>
            <person name="Vences M."/>
        </authorList>
    </citation>
    <scope>NUCLEOTIDE SEQUENCE [LARGE SCALE GENOMIC DNA]</scope>
    <source>
        <strain evidence="9 10">Mada1488</strain>
    </source>
</reference>
<dbReference type="InterPro" id="IPR016172">
    <property type="entry name" value="D-lactate_DH_C-sub1"/>
</dbReference>
<comment type="function">
    <text evidence="5 6">Catalyzes the oxidation of D-lactate to pyruvate.</text>
</comment>
<dbReference type="Pfam" id="PF01565">
    <property type="entry name" value="FAD_binding_4"/>
    <property type="match status" value="1"/>
</dbReference>
<gene>
    <name evidence="5" type="primary">dld</name>
    <name evidence="9" type="ORF">FXN63_25460</name>
</gene>
<dbReference type="InterPro" id="IPR016166">
    <property type="entry name" value="FAD-bd_PCMH"/>
</dbReference>
<dbReference type="GO" id="GO:0006089">
    <property type="term" value="P:lactate metabolic process"/>
    <property type="evidence" value="ECO:0007669"/>
    <property type="project" value="UniProtKB-UniRule"/>
</dbReference>
<feature type="domain" description="FAD-binding PCMH-type" evidence="8">
    <location>
        <begin position="44"/>
        <end position="215"/>
    </location>
</feature>
<organism evidence="9 10">
    <name type="scientific">Pigmentiphaga aceris</name>
    <dbReference type="NCBI Taxonomy" id="1940612"/>
    <lineage>
        <taxon>Bacteria</taxon>
        <taxon>Pseudomonadati</taxon>
        <taxon>Pseudomonadota</taxon>
        <taxon>Betaproteobacteria</taxon>
        <taxon>Burkholderiales</taxon>
        <taxon>Alcaligenaceae</taxon>
        <taxon>Pigmentiphaga</taxon>
    </lineage>
</organism>
<dbReference type="PANTHER" id="PTHR43716:SF1">
    <property type="entry name" value="D-2-HYDROXYGLUTARATE DEHYDROGENASE, MITOCHONDRIAL"/>
    <property type="match status" value="1"/>
</dbReference>
<dbReference type="AlphaFoldDB" id="A0A5C0B3G1"/>
<evidence type="ECO:0000256" key="6">
    <source>
        <dbReference type="PIRNR" id="PIRNR000101"/>
    </source>
</evidence>
<comment type="subcellular location">
    <subcellularLocation>
        <location evidence="5">Cell inner membrane</location>
        <topology evidence="5">Peripheral membrane protein</topology>
        <orientation evidence="5">Cytoplasmic side</orientation>
    </subcellularLocation>
</comment>
<dbReference type="InterPro" id="IPR012256">
    <property type="entry name" value="D_lactate_DH"/>
</dbReference>
<dbReference type="SUPFAM" id="SSF56176">
    <property type="entry name" value="FAD-binding/transporter-associated domain-like"/>
    <property type="match status" value="1"/>
</dbReference>
<evidence type="ECO:0000256" key="2">
    <source>
        <dbReference type="ARBA" id="ARBA00022630"/>
    </source>
</evidence>